<dbReference type="KEGG" id="spun:BFF78_08550"/>
<dbReference type="EMBL" id="CP017248">
    <property type="protein sequence ID" value="AOR31085.1"/>
    <property type="molecule type" value="Genomic_DNA"/>
</dbReference>
<dbReference type="InterPro" id="IPR019267">
    <property type="entry name" value="CRISPR-assoc_Cas6_C"/>
</dbReference>
<dbReference type="RefSeq" id="WP_069777733.1">
    <property type="nucleotide sequence ID" value="NZ_CP017248.1"/>
</dbReference>
<accession>A0A1D7Y666</accession>
<keyword evidence="3" id="KW-1185">Reference proteome</keyword>
<organism evidence="2 3">
    <name type="scientific">Streptomyces fodineus</name>
    <dbReference type="NCBI Taxonomy" id="1904616"/>
    <lineage>
        <taxon>Bacteria</taxon>
        <taxon>Bacillati</taxon>
        <taxon>Actinomycetota</taxon>
        <taxon>Actinomycetes</taxon>
        <taxon>Kitasatosporales</taxon>
        <taxon>Streptomycetaceae</taxon>
        <taxon>Streptomyces</taxon>
    </lineage>
</organism>
<evidence type="ECO:0000313" key="3">
    <source>
        <dbReference type="Proteomes" id="UP000094960"/>
    </source>
</evidence>
<dbReference type="CDD" id="cd21141">
    <property type="entry name" value="Cas6_III-like"/>
    <property type="match status" value="1"/>
</dbReference>
<dbReference type="Pfam" id="PF10040">
    <property type="entry name" value="CRISPR_Cas6"/>
    <property type="match status" value="1"/>
</dbReference>
<feature type="domain" description="CRISPR-associated protein Cas6 C-terminal" evidence="1">
    <location>
        <begin position="122"/>
        <end position="240"/>
    </location>
</feature>
<name>A0A1D7Y666_9ACTN</name>
<protein>
    <recommendedName>
        <fullName evidence="1">CRISPR-associated protein Cas6 C-terminal domain-containing protein</fullName>
    </recommendedName>
</protein>
<dbReference type="Proteomes" id="UP000094960">
    <property type="component" value="Chromosome"/>
</dbReference>
<evidence type="ECO:0000259" key="1">
    <source>
        <dbReference type="Pfam" id="PF10040"/>
    </source>
</evidence>
<dbReference type="AlphaFoldDB" id="A0A1D7Y666"/>
<sequence>MPFRWSLVLKAERPTERPVPPKQLHGLAATLLEQAGADHHAQTKPYTVSPLMAAHGRGRNAPGAAAVLHLGWLPDAPRPDLTLLTGTRLRLGAQFFTVASAWEEAMPYAALAMAMPAERAVMHFRSVTYFSRAGRAHPLPDPGLLYGSLIRRWNRYAPEQAHITDVEEKELLGTVVLCAHDICSSPVDLGSGTRVGFTGTATFRLHGPQTPAMQQQFTALSQFASIAGAGAQTTHGLGHTQVRLSCPPT</sequence>
<reference evidence="3" key="1">
    <citation type="submission" date="2016-09" db="EMBL/GenBank/DDBJ databases">
        <title>Streptomyces puniciscabiei strain:TW1S1 Genome sequencing and assembly.</title>
        <authorList>
            <person name="Kim M.-K."/>
            <person name="Kim S.B."/>
        </authorList>
    </citation>
    <scope>NUCLEOTIDE SEQUENCE [LARGE SCALE GENOMIC DNA]</scope>
    <source>
        <strain evidence="3">TW1S1</strain>
    </source>
</reference>
<proteinExistence type="predicted"/>
<gene>
    <name evidence="2" type="ORF">BFF78_08550</name>
</gene>
<evidence type="ECO:0000313" key="2">
    <source>
        <dbReference type="EMBL" id="AOR31085.1"/>
    </source>
</evidence>
<dbReference type="Gene3D" id="3.30.70.1900">
    <property type="match status" value="1"/>
</dbReference>